<dbReference type="GO" id="GO:0006508">
    <property type="term" value="P:proteolysis"/>
    <property type="evidence" value="ECO:0007669"/>
    <property type="project" value="InterPro"/>
</dbReference>
<accession>A0A969W5P5</accession>
<dbReference type="InterPro" id="IPR008257">
    <property type="entry name" value="Pept_M19"/>
</dbReference>
<dbReference type="EMBL" id="JAAVXB010000001">
    <property type="protein sequence ID" value="NKF20922.1"/>
    <property type="molecule type" value="Genomic_DNA"/>
</dbReference>
<dbReference type="PANTHER" id="PTHR10443:SF12">
    <property type="entry name" value="DIPEPTIDASE"/>
    <property type="match status" value="1"/>
</dbReference>
<protein>
    <submittedName>
        <fullName evidence="1">Peptidase M19</fullName>
    </submittedName>
</protein>
<dbReference type="SUPFAM" id="SSF51556">
    <property type="entry name" value="Metallo-dependent hydrolases"/>
    <property type="match status" value="1"/>
</dbReference>
<evidence type="ECO:0000313" key="2">
    <source>
        <dbReference type="Proteomes" id="UP000653472"/>
    </source>
</evidence>
<dbReference type="Gene3D" id="3.20.20.140">
    <property type="entry name" value="Metal-dependent hydrolases"/>
    <property type="match status" value="1"/>
</dbReference>
<reference evidence="1" key="1">
    <citation type="submission" date="2020-03" db="EMBL/GenBank/DDBJ databases">
        <title>Solimonas marina sp. nov., isolated from deep seawater of the Pacific Ocean.</title>
        <authorList>
            <person name="Liu X."/>
            <person name="Lai Q."/>
            <person name="Sun F."/>
            <person name="Gai Y."/>
            <person name="Li G."/>
            <person name="Shao Z."/>
        </authorList>
    </citation>
    <scope>NUCLEOTIDE SEQUENCE</scope>
    <source>
        <strain evidence="1">C16B3</strain>
    </source>
</reference>
<dbReference type="RefSeq" id="WP_168146179.1">
    <property type="nucleotide sequence ID" value="NZ_JAAVXB010000001.1"/>
</dbReference>
<dbReference type="GO" id="GO:0070573">
    <property type="term" value="F:metallodipeptidase activity"/>
    <property type="evidence" value="ECO:0007669"/>
    <property type="project" value="InterPro"/>
</dbReference>
<dbReference type="PROSITE" id="PS51365">
    <property type="entry name" value="RENAL_DIPEPTIDASE_2"/>
    <property type="match status" value="1"/>
</dbReference>
<comment type="caution">
    <text evidence="1">The sequence shown here is derived from an EMBL/GenBank/DDBJ whole genome shotgun (WGS) entry which is preliminary data.</text>
</comment>
<dbReference type="PANTHER" id="PTHR10443">
    <property type="entry name" value="MICROSOMAL DIPEPTIDASE"/>
    <property type="match status" value="1"/>
</dbReference>
<evidence type="ECO:0000313" key="1">
    <source>
        <dbReference type="EMBL" id="NKF20922.1"/>
    </source>
</evidence>
<dbReference type="PROSITE" id="PS51318">
    <property type="entry name" value="TAT"/>
    <property type="match status" value="1"/>
</dbReference>
<dbReference type="Pfam" id="PF01244">
    <property type="entry name" value="Peptidase_M19"/>
    <property type="match status" value="1"/>
</dbReference>
<dbReference type="Proteomes" id="UP000653472">
    <property type="component" value="Unassembled WGS sequence"/>
</dbReference>
<name>A0A969W5P5_9GAMM</name>
<gene>
    <name evidence="1" type="ORF">G7Y82_01245</name>
</gene>
<dbReference type="InterPro" id="IPR006311">
    <property type="entry name" value="TAT_signal"/>
</dbReference>
<dbReference type="AlphaFoldDB" id="A0A969W5P5"/>
<organism evidence="1 2">
    <name type="scientific">Solimonas marina</name>
    <dbReference type="NCBI Taxonomy" id="2714601"/>
    <lineage>
        <taxon>Bacteria</taxon>
        <taxon>Pseudomonadati</taxon>
        <taxon>Pseudomonadota</taxon>
        <taxon>Gammaproteobacteria</taxon>
        <taxon>Nevskiales</taxon>
        <taxon>Nevskiaceae</taxon>
        <taxon>Solimonas</taxon>
    </lineage>
</organism>
<proteinExistence type="predicted"/>
<keyword evidence="2" id="KW-1185">Reference proteome</keyword>
<sequence length="377" mass="40701">MMIDRRELLTLSAAALTTVAAGPARARTSSDNPMDNWIIVNALGGLGDPNLPGDSLVPDLSPRVLAEAHASGLTMVNITLGYVSGPEEPFEASVRDIAATDRLIREHAAEVTKILSVADIRKAKTDGKIGLLYGFQNGAMMGNDASRVDVFANLGVRVFQLTYNPANQIGDGSMASQNRGLTPFGREVVARLNEQRVMVDLSHSGEQTCLEAARISRAPISINHTGCRALVDLPRNKTDAELRLVAERGGFVGIYFMPFVNKTGHARAEDVVAHIDHAVKVCGEDHVGIGTDGDVSQIDDLDAYQAALAKEVAERRAAGISAAGERPDTYPFVIDLRGPDQFQKLIRLLQAKGYSQNRIEKIMGLNFLRYAQDVWGA</sequence>
<dbReference type="InterPro" id="IPR032466">
    <property type="entry name" value="Metal_Hydrolase"/>
</dbReference>